<reference evidence="2" key="1">
    <citation type="submission" date="2018-11" db="EMBL/GenBank/DDBJ databases">
        <authorList>
            <consortium name="Genoscope - CEA"/>
            <person name="William W."/>
        </authorList>
    </citation>
    <scope>NUCLEOTIDE SEQUENCE</scope>
</reference>
<sequence>DERLPPWWGLVGVGRRFGGEARSVCIKVDASAHTQDAYAAHAAILNLSHDILVFRSYDLTGAFPRTTTDFHPGTRRLDGLSSRNPEAGWTFFLEPRGWLNFCPGT</sequence>
<gene>
    <name evidence="2" type="ORF">BRAA01T02847Z</name>
    <name evidence="1" type="ORF">BRAPAZ1V2_A01P29250.2</name>
</gene>
<evidence type="ECO:0000313" key="1">
    <source>
        <dbReference type="EMBL" id="CAG7888849.1"/>
    </source>
</evidence>
<name>A0A3P5ZJ32_BRACM</name>
<dbReference type="EMBL" id="LR031571">
    <property type="protein sequence ID" value="VDC76345.1"/>
    <property type="molecule type" value="Genomic_DNA"/>
</dbReference>
<dbReference type="AlphaFoldDB" id="A0A3P5ZJ32"/>
<accession>A0A3P5ZJ32</accession>
<proteinExistence type="predicted"/>
<dbReference type="Gramene" id="A01p29250.2_BraZ1">
    <property type="protein sequence ID" value="A01p29250.2_BraZ1.CDS"/>
    <property type="gene ID" value="A01g29250.2_BraZ1"/>
</dbReference>
<dbReference type="Proteomes" id="UP000694005">
    <property type="component" value="Chromosome A01"/>
</dbReference>
<evidence type="ECO:0000313" key="2">
    <source>
        <dbReference type="EMBL" id="VDC76345.1"/>
    </source>
</evidence>
<protein>
    <submittedName>
        <fullName evidence="1">Uncharacterized protein</fullName>
    </submittedName>
</protein>
<feature type="non-terminal residue" evidence="2">
    <location>
        <position position="1"/>
    </location>
</feature>
<organism evidence="2">
    <name type="scientific">Brassica campestris</name>
    <name type="common">Field mustard</name>
    <dbReference type="NCBI Taxonomy" id="3711"/>
    <lineage>
        <taxon>Eukaryota</taxon>
        <taxon>Viridiplantae</taxon>
        <taxon>Streptophyta</taxon>
        <taxon>Embryophyta</taxon>
        <taxon>Tracheophyta</taxon>
        <taxon>Spermatophyta</taxon>
        <taxon>Magnoliopsida</taxon>
        <taxon>eudicotyledons</taxon>
        <taxon>Gunneridae</taxon>
        <taxon>Pentapetalae</taxon>
        <taxon>rosids</taxon>
        <taxon>malvids</taxon>
        <taxon>Brassicales</taxon>
        <taxon>Brassicaceae</taxon>
        <taxon>Brassiceae</taxon>
        <taxon>Brassica</taxon>
    </lineage>
</organism>
<dbReference type="EMBL" id="LS974617">
    <property type="protein sequence ID" value="CAG7888849.1"/>
    <property type="molecule type" value="Genomic_DNA"/>
</dbReference>